<gene>
    <name evidence="4" type="ORF">KQX54_000933</name>
</gene>
<feature type="region of interest" description="Disordered" evidence="3">
    <location>
        <begin position="279"/>
        <end position="314"/>
    </location>
</feature>
<dbReference type="AlphaFoldDB" id="A0AAV7HTR3"/>
<dbReference type="GO" id="GO:0005737">
    <property type="term" value="C:cytoplasm"/>
    <property type="evidence" value="ECO:0007669"/>
    <property type="project" value="TreeGrafter"/>
</dbReference>
<feature type="region of interest" description="Disordered" evidence="3">
    <location>
        <begin position="396"/>
        <end position="572"/>
    </location>
</feature>
<accession>A0AAV7HTR3</accession>
<feature type="compositionally biased region" description="Low complexity" evidence="3">
    <location>
        <begin position="444"/>
        <end position="467"/>
    </location>
</feature>
<reference evidence="4 5" key="1">
    <citation type="journal article" date="2021" name="J. Hered.">
        <title>A chromosome-level genome assembly of the parasitoid wasp, Cotesia glomerata (Hymenoptera: Braconidae).</title>
        <authorList>
            <person name="Pinto B.J."/>
            <person name="Weis J.J."/>
            <person name="Gamble T."/>
            <person name="Ode P.J."/>
            <person name="Paul R."/>
            <person name="Zaspel J.M."/>
        </authorList>
    </citation>
    <scope>NUCLEOTIDE SEQUENCE [LARGE SCALE GENOMIC DNA]</scope>
    <source>
        <strain evidence="4">CgM1</strain>
    </source>
</reference>
<feature type="region of interest" description="Disordered" evidence="3">
    <location>
        <begin position="213"/>
        <end position="232"/>
    </location>
</feature>
<feature type="compositionally biased region" description="Polar residues" evidence="3">
    <location>
        <begin position="1090"/>
        <end position="1109"/>
    </location>
</feature>
<evidence type="ECO:0000313" key="5">
    <source>
        <dbReference type="Proteomes" id="UP000826195"/>
    </source>
</evidence>
<feature type="compositionally biased region" description="Polar residues" evidence="3">
    <location>
        <begin position="490"/>
        <end position="502"/>
    </location>
</feature>
<feature type="region of interest" description="Disordered" evidence="3">
    <location>
        <begin position="1026"/>
        <end position="1156"/>
    </location>
</feature>
<dbReference type="GO" id="GO:0008017">
    <property type="term" value="F:microtubule binding"/>
    <property type="evidence" value="ECO:0007669"/>
    <property type="project" value="TreeGrafter"/>
</dbReference>
<feature type="compositionally biased region" description="Polar residues" evidence="3">
    <location>
        <begin position="515"/>
        <end position="534"/>
    </location>
</feature>
<evidence type="ECO:0000256" key="3">
    <source>
        <dbReference type="SAM" id="MobiDB-lite"/>
    </source>
</evidence>
<evidence type="ECO:0000313" key="4">
    <source>
        <dbReference type="EMBL" id="KAH0548393.1"/>
    </source>
</evidence>
<dbReference type="InterPro" id="IPR051293">
    <property type="entry name" value="MTUS1/CCDC69"/>
</dbReference>
<proteinExistence type="predicted"/>
<feature type="compositionally biased region" description="Basic and acidic residues" evidence="3">
    <location>
        <begin position="420"/>
        <end position="437"/>
    </location>
</feature>
<feature type="compositionally biased region" description="Low complexity" evidence="3">
    <location>
        <begin position="1120"/>
        <end position="1131"/>
    </location>
</feature>
<feature type="coiled-coil region" evidence="2">
    <location>
        <begin position="788"/>
        <end position="832"/>
    </location>
</feature>
<keyword evidence="1 2" id="KW-0175">Coiled coil</keyword>
<dbReference type="PANTHER" id="PTHR24200:SF11">
    <property type="entry name" value="TOUCAN, ISOFORM A"/>
    <property type="match status" value="1"/>
</dbReference>
<feature type="compositionally biased region" description="Low complexity" evidence="3">
    <location>
        <begin position="503"/>
        <end position="514"/>
    </location>
</feature>
<feature type="coiled-coil region" evidence="2">
    <location>
        <begin position="877"/>
        <end position="921"/>
    </location>
</feature>
<sequence>MIDDIGSSCLIDSSVSSNFDVSGSSCLNTPQQYLVLNKQNSFEHDESLGILTPDQMTDFTIALGCSRTPSYENLTGSRLAGTSSSSSRASRPTNVPFVVDVDAPGNFCERSPSLEELPLDDSKPLNIKLLIDDQTANQVTTTTAATAGISGVAVSNASLPMSFVTSVTSITSLEAGYQGDGENSRPASRGPDPPLVLPDNLPASCRLQDPMTDSDFFTESDADAHEDIGRGDRRAQVIDGTLFCAPAGRRCPSFAGEEMDSSGIYSDLDKRHDERYNLEEPLSEDHTPDTANTGDTPDTQVSPKSRLSPTLKPEVPQTISNYLQVPKSPEDMAIEATPEKNEITVIHIVNDSAERSSTPKLLNKSDQTGLKKYKMPKKNVASKIKAMIECGVKEDVKEQRRVSRTPRKSGRWDAVMSKIEAGKTEQRTRPPRKEVKSRILQNLVATSSSSSSSSSTSSSSAVTVASAKRLPGDANNNSNAIKDKRRSRIRQSNASPTQETARSSVRSSMSDISSATSKGTASKRSPGNINQQRRIVNGRGSLKQNTLNNDSKKGCLSDLSPLNLDKSPTPIRKSSSIRRATTLTNGVSTNEKQQNGSGLMKDRIIKELAPRAASIETRHQEAQTTDFDGDLKRADDFIQGLCITVQYLTRQFEDHTTMTQTKLYNLKNAYGNLEETLDKERQDHEKAIDELRTRLEGIYEERIKDLESTLQEERDEFQVQLKTSLDKLAREHEVIIERLKSEQELEIKAKENYWSSKQVALESLDKKSELEALKKDYESLKLSFKPAMSFKNGMIKKLKSEIENLKRQVKDKSKLEKRVKELEYQIERESKLSKDLIYADSSPYEIESTSLSSDQVAVLRAEIWSLRSVLELRSQENSAMRSENDKLRRDVEGKEALEQRVETLEARCEDLKAQLQSKESYERQIAHENEILLGSFHEISKQNKRVTQKNEELQWRLRQKSEVVNVLANQLATPTQRLSRSLGPEHIDHSMSGEKNSPATSSSMIKFMVHKGDSVSWTLEIDESCDPLPNVDPRPAVSRQNSLRRAPRKSLDIRERSKSVSTSDAVTNNSEWAPNYNSTPLCARRRPRSDPSSNAIVANPPLVSTNESHTGPRPQEAGGEAMISEEASATSSEDESSASSDIPRLPMGFDWNDSVE</sequence>
<feature type="region of interest" description="Disordered" evidence="3">
    <location>
        <begin position="176"/>
        <end position="198"/>
    </location>
</feature>
<feature type="compositionally biased region" description="Basic and acidic residues" evidence="3">
    <location>
        <begin position="222"/>
        <end position="232"/>
    </location>
</feature>
<feature type="coiled-coil region" evidence="2">
    <location>
        <begin position="663"/>
        <end position="745"/>
    </location>
</feature>
<comment type="caution">
    <text evidence="4">The sequence shown here is derived from an EMBL/GenBank/DDBJ whole genome shotgun (WGS) entry which is preliminary data.</text>
</comment>
<feature type="compositionally biased region" description="Basic and acidic residues" evidence="3">
    <location>
        <begin position="1049"/>
        <end position="1058"/>
    </location>
</feature>
<dbReference type="GO" id="GO:0005634">
    <property type="term" value="C:nucleus"/>
    <property type="evidence" value="ECO:0007669"/>
    <property type="project" value="TreeGrafter"/>
</dbReference>
<organism evidence="4 5">
    <name type="scientific">Cotesia glomerata</name>
    <name type="common">Lepidopteran parasitic wasp</name>
    <name type="synonym">Apanteles glomeratus</name>
    <dbReference type="NCBI Taxonomy" id="32391"/>
    <lineage>
        <taxon>Eukaryota</taxon>
        <taxon>Metazoa</taxon>
        <taxon>Ecdysozoa</taxon>
        <taxon>Arthropoda</taxon>
        <taxon>Hexapoda</taxon>
        <taxon>Insecta</taxon>
        <taxon>Pterygota</taxon>
        <taxon>Neoptera</taxon>
        <taxon>Endopterygota</taxon>
        <taxon>Hymenoptera</taxon>
        <taxon>Apocrita</taxon>
        <taxon>Ichneumonoidea</taxon>
        <taxon>Braconidae</taxon>
        <taxon>Microgastrinae</taxon>
        <taxon>Cotesia</taxon>
    </lineage>
</organism>
<keyword evidence="5" id="KW-1185">Reference proteome</keyword>
<dbReference type="EMBL" id="JAHXZJ010001872">
    <property type="protein sequence ID" value="KAH0548393.1"/>
    <property type="molecule type" value="Genomic_DNA"/>
</dbReference>
<name>A0AAV7HTR3_COTGL</name>
<feature type="compositionally biased region" description="Polar residues" evidence="3">
    <location>
        <begin position="1059"/>
        <end position="1080"/>
    </location>
</feature>
<evidence type="ECO:0000256" key="1">
    <source>
        <dbReference type="ARBA" id="ARBA00023054"/>
    </source>
</evidence>
<feature type="compositionally biased region" description="Basic and acidic residues" evidence="3">
    <location>
        <begin position="983"/>
        <end position="992"/>
    </location>
</feature>
<feature type="compositionally biased region" description="Basic and acidic residues" evidence="3">
    <location>
        <begin position="279"/>
        <end position="288"/>
    </location>
</feature>
<dbReference type="Proteomes" id="UP000826195">
    <property type="component" value="Unassembled WGS sequence"/>
</dbReference>
<dbReference type="PANTHER" id="PTHR24200">
    <property type="entry name" value="TOUCAN, ISOFORM A"/>
    <property type="match status" value="1"/>
</dbReference>
<evidence type="ECO:0000256" key="2">
    <source>
        <dbReference type="SAM" id="Coils"/>
    </source>
</evidence>
<feature type="compositionally biased region" description="Polar residues" evidence="3">
    <location>
        <begin position="289"/>
        <end position="308"/>
    </location>
</feature>
<feature type="region of interest" description="Disordered" evidence="3">
    <location>
        <begin position="975"/>
        <end position="1000"/>
    </location>
</feature>
<protein>
    <submittedName>
        <fullName evidence="4">Uncharacterized protein</fullName>
    </submittedName>
</protein>